<dbReference type="SMART" id="SM00984">
    <property type="entry name" value="UDPG_MGDP_dh_C"/>
    <property type="match status" value="1"/>
</dbReference>
<reference evidence="14 15" key="1">
    <citation type="journal article" date="2019" name="Nat. Med.">
        <title>A library of human gut bacterial isolates paired with longitudinal multiomics data enables mechanistic microbiome research.</title>
        <authorList>
            <person name="Poyet M."/>
            <person name="Groussin M."/>
            <person name="Gibbons S.M."/>
            <person name="Avila-Pacheco J."/>
            <person name="Jiang X."/>
            <person name="Kearney S.M."/>
            <person name="Perrotta A.R."/>
            <person name="Berdy B."/>
            <person name="Zhao S."/>
            <person name="Lieberman T.D."/>
            <person name="Swanson P.K."/>
            <person name="Smith M."/>
            <person name="Roesemann S."/>
            <person name="Alexander J.E."/>
            <person name="Rich S.A."/>
            <person name="Livny J."/>
            <person name="Vlamakis H."/>
            <person name="Clish C."/>
            <person name="Bullock K."/>
            <person name="Deik A."/>
            <person name="Scott J."/>
            <person name="Pierce K.A."/>
            <person name="Xavier R.J."/>
            <person name="Alm E.J."/>
        </authorList>
    </citation>
    <scope>NUCLEOTIDE SEQUENCE [LARGE SCALE GENOMIC DNA]</scope>
    <source>
        <strain evidence="14 15">BIOML-A21</strain>
    </source>
</reference>
<dbReference type="InterPro" id="IPR036220">
    <property type="entry name" value="UDP-Glc/GDP-Man_DH_C_sf"/>
</dbReference>
<feature type="binding site" evidence="12">
    <location>
        <position position="158"/>
    </location>
    <ligand>
        <name>NAD(+)</name>
        <dbReference type="ChEBI" id="CHEBI:57540"/>
    </ligand>
</feature>
<dbReference type="InterPro" id="IPR028357">
    <property type="entry name" value="UDPglc_DH_bac"/>
</dbReference>
<evidence type="ECO:0000256" key="6">
    <source>
        <dbReference type="ARBA" id="ARBA00023027"/>
    </source>
</evidence>
<comment type="pathway">
    <text evidence="1">Nucleotide-sugar biosynthesis; UDP-alpha-D-glucuronate biosynthesis; UDP-alpha-D-glucuronate from UDP-alpha-D-glucose: step 1/1.</text>
</comment>
<dbReference type="SUPFAM" id="SSF48179">
    <property type="entry name" value="6-phosphogluconate dehydrogenase C-terminal domain-like"/>
    <property type="match status" value="1"/>
</dbReference>
<dbReference type="SUPFAM" id="SSF51735">
    <property type="entry name" value="NAD(P)-binding Rossmann-fold domains"/>
    <property type="match status" value="1"/>
</dbReference>
<evidence type="ECO:0000256" key="3">
    <source>
        <dbReference type="ARBA" id="ARBA00012954"/>
    </source>
</evidence>
<dbReference type="PIRSF" id="PIRSF000124">
    <property type="entry name" value="UDPglc_GDPman_dh"/>
    <property type="match status" value="1"/>
</dbReference>
<evidence type="ECO:0000259" key="13">
    <source>
        <dbReference type="SMART" id="SM00984"/>
    </source>
</evidence>
<keyword evidence="6 9" id="KW-0520">NAD</keyword>
<dbReference type="InterPro" id="IPR001732">
    <property type="entry name" value="UDP-Glc/GDP-Man_DH_N"/>
</dbReference>
<dbReference type="FunFam" id="1.20.5.100:FF:000001">
    <property type="entry name" value="UDP-glucose 6-dehydrogenase"/>
    <property type="match status" value="1"/>
</dbReference>
<dbReference type="InterPro" id="IPR017476">
    <property type="entry name" value="UDP-Glc/GDP-Man"/>
</dbReference>
<dbReference type="EMBL" id="VVYF01000006">
    <property type="protein sequence ID" value="KAA5493382.1"/>
    <property type="molecule type" value="Genomic_DNA"/>
</dbReference>
<dbReference type="EC" id="1.1.1.22" evidence="3 9"/>
<dbReference type="RefSeq" id="WP_122118232.1">
    <property type="nucleotide sequence ID" value="NZ_QSUJ01000005.1"/>
</dbReference>
<feature type="binding site" evidence="11">
    <location>
        <begin position="155"/>
        <end position="158"/>
    </location>
    <ligand>
        <name>substrate</name>
    </ligand>
</feature>
<feature type="binding site" evidence="11">
    <location>
        <begin position="255"/>
        <end position="259"/>
    </location>
    <ligand>
        <name>substrate</name>
    </ligand>
</feature>
<dbReference type="Proteomes" id="UP000491168">
    <property type="component" value="Unassembled WGS sequence"/>
</dbReference>
<evidence type="ECO:0000313" key="14">
    <source>
        <dbReference type="EMBL" id="KAA5493382.1"/>
    </source>
</evidence>
<feature type="active site" description="Nucleophile" evidence="10">
    <location>
        <position position="266"/>
    </location>
</feature>
<dbReference type="PIRSF" id="PIRSF500134">
    <property type="entry name" value="UDPglc_DH_bac"/>
    <property type="match status" value="1"/>
</dbReference>
<dbReference type="Pfam" id="PF03720">
    <property type="entry name" value="UDPG_MGDP_dh_C"/>
    <property type="match status" value="1"/>
</dbReference>
<proteinExistence type="inferred from homology"/>
<evidence type="ECO:0000256" key="7">
    <source>
        <dbReference type="ARBA" id="ARBA00047473"/>
    </source>
</evidence>
<gene>
    <name evidence="14" type="ORF">F2Y35_06670</name>
</gene>
<dbReference type="GO" id="GO:0051287">
    <property type="term" value="F:NAD binding"/>
    <property type="evidence" value="ECO:0007669"/>
    <property type="project" value="InterPro"/>
</dbReference>
<feature type="binding site" evidence="12">
    <location>
        <position position="30"/>
    </location>
    <ligand>
        <name>NAD(+)</name>
        <dbReference type="ChEBI" id="CHEBI:57540"/>
    </ligand>
</feature>
<evidence type="ECO:0000256" key="10">
    <source>
        <dbReference type="PIRSR" id="PIRSR500134-1"/>
    </source>
</evidence>
<evidence type="ECO:0000256" key="4">
    <source>
        <dbReference type="ARBA" id="ARBA00015132"/>
    </source>
</evidence>
<feature type="domain" description="UDP-glucose/GDP-mannose dehydrogenase C-terminal" evidence="13">
    <location>
        <begin position="320"/>
        <end position="422"/>
    </location>
</feature>
<evidence type="ECO:0000256" key="5">
    <source>
        <dbReference type="ARBA" id="ARBA00023002"/>
    </source>
</evidence>
<dbReference type="InterPro" id="IPR008927">
    <property type="entry name" value="6-PGluconate_DH-like_C_sf"/>
</dbReference>
<evidence type="ECO:0000256" key="12">
    <source>
        <dbReference type="PIRSR" id="PIRSR500134-3"/>
    </source>
</evidence>
<organism evidence="14 15">
    <name type="scientific">Bacteroides caccae</name>
    <dbReference type="NCBI Taxonomy" id="47678"/>
    <lineage>
        <taxon>Bacteria</taxon>
        <taxon>Pseudomonadati</taxon>
        <taxon>Bacteroidota</taxon>
        <taxon>Bacteroidia</taxon>
        <taxon>Bacteroidales</taxon>
        <taxon>Bacteroidaceae</taxon>
        <taxon>Bacteroides</taxon>
    </lineage>
</organism>
<feature type="binding site" evidence="12">
    <location>
        <position position="121"/>
    </location>
    <ligand>
        <name>NAD(+)</name>
        <dbReference type="ChEBI" id="CHEBI:57540"/>
    </ligand>
</feature>
<feature type="binding site" evidence="12">
    <location>
        <position position="86"/>
    </location>
    <ligand>
        <name>NAD(+)</name>
        <dbReference type="ChEBI" id="CHEBI:57540"/>
    </ligand>
</feature>
<comment type="catalytic activity">
    <reaction evidence="7 9">
        <text>UDP-alpha-D-glucose + 2 NAD(+) + H2O = UDP-alpha-D-glucuronate + 2 NADH + 3 H(+)</text>
        <dbReference type="Rhea" id="RHEA:23596"/>
        <dbReference type="ChEBI" id="CHEBI:15377"/>
        <dbReference type="ChEBI" id="CHEBI:15378"/>
        <dbReference type="ChEBI" id="CHEBI:57540"/>
        <dbReference type="ChEBI" id="CHEBI:57945"/>
        <dbReference type="ChEBI" id="CHEBI:58052"/>
        <dbReference type="ChEBI" id="CHEBI:58885"/>
        <dbReference type="EC" id="1.1.1.22"/>
    </reaction>
</comment>
<dbReference type="Pfam" id="PF03721">
    <property type="entry name" value="UDPG_MGDP_dh_N"/>
    <property type="match status" value="1"/>
</dbReference>
<dbReference type="PANTHER" id="PTHR43750:SF3">
    <property type="entry name" value="UDP-GLUCOSE 6-DEHYDROGENASE TUAD"/>
    <property type="match status" value="1"/>
</dbReference>
<evidence type="ECO:0000256" key="1">
    <source>
        <dbReference type="ARBA" id="ARBA00004701"/>
    </source>
</evidence>
<dbReference type="GO" id="GO:0006065">
    <property type="term" value="P:UDP-glucuronate biosynthetic process"/>
    <property type="evidence" value="ECO:0007669"/>
    <property type="project" value="UniProtKB-UniPathway"/>
</dbReference>
<feature type="binding site" evidence="12">
    <location>
        <position position="334"/>
    </location>
    <ligand>
        <name>NAD(+)</name>
        <dbReference type="ChEBI" id="CHEBI:57540"/>
    </ligand>
</feature>
<keyword evidence="5 9" id="KW-0560">Oxidoreductase</keyword>
<dbReference type="Pfam" id="PF00984">
    <property type="entry name" value="UDPG_MGDP_dh"/>
    <property type="match status" value="1"/>
</dbReference>
<dbReference type="GO" id="GO:0000271">
    <property type="term" value="P:polysaccharide biosynthetic process"/>
    <property type="evidence" value="ECO:0007669"/>
    <property type="project" value="InterPro"/>
</dbReference>
<evidence type="ECO:0000256" key="8">
    <source>
        <dbReference type="ARBA" id="ARBA00053241"/>
    </source>
</evidence>
<feature type="binding site" evidence="11">
    <location>
        <position position="210"/>
    </location>
    <ligand>
        <name>substrate</name>
    </ligand>
</feature>
<feature type="binding site" evidence="11">
    <location>
        <position position="327"/>
    </location>
    <ligand>
        <name>substrate</name>
    </ligand>
</feature>
<dbReference type="AlphaFoldDB" id="A0A6A1JXF5"/>
<dbReference type="SUPFAM" id="SSF52413">
    <property type="entry name" value="UDP-glucose/GDP-mannose dehydrogenase C-terminal domain"/>
    <property type="match status" value="1"/>
</dbReference>
<dbReference type="GO" id="GO:0003979">
    <property type="term" value="F:UDP-glucose 6-dehydrogenase activity"/>
    <property type="evidence" value="ECO:0007669"/>
    <property type="project" value="UniProtKB-EC"/>
</dbReference>
<feature type="binding site" evidence="12">
    <location>
        <position position="269"/>
    </location>
    <ligand>
        <name>NAD(+)</name>
        <dbReference type="ChEBI" id="CHEBI:57540"/>
    </ligand>
</feature>
<dbReference type="PANTHER" id="PTHR43750">
    <property type="entry name" value="UDP-GLUCOSE 6-DEHYDROGENASE TUAD"/>
    <property type="match status" value="1"/>
</dbReference>
<feature type="binding site" evidence="12">
    <location>
        <position position="35"/>
    </location>
    <ligand>
        <name>NAD(+)</name>
        <dbReference type="ChEBI" id="CHEBI:57540"/>
    </ligand>
</feature>
<comment type="function">
    <text evidence="8">Catalyzes the conversion of UDP-glucose into UDP-glucuronate, one of the precursors of teichuronic acid.</text>
</comment>
<comment type="caution">
    <text evidence="14">The sequence shown here is derived from an EMBL/GenBank/DDBJ whole genome shotgun (WGS) entry which is preliminary data.</text>
</comment>
<feature type="binding site" evidence="11">
    <location>
        <position position="263"/>
    </location>
    <ligand>
        <name>substrate</name>
    </ligand>
</feature>
<name>A0A6A1JXF5_9BACE</name>
<dbReference type="InterPro" id="IPR014026">
    <property type="entry name" value="UDP-Glc/GDP-Man_DH_dimer"/>
</dbReference>
<dbReference type="Gene3D" id="1.20.5.100">
    <property type="entry name" value="Cytochrome c1, transmembrane anchor, C-terminal"/>
    <property type="match status" value="1"/>
</dbReference>
<dbReference type="UniPathway" id="UPA00038">
    <property type="reaction ID" value="UER00491"/>
</dbReference>
<dbReference type="Gene3D" id="3.40.50.720">
    <property type="entry name" value="NAD(P)-binding Rossmann-like Domain"/>
    <property type="match status" value="2"/>
</dbReference>
<dbReference type="InterPro" id="IPR036291">
    <property type="entry name" value="NAD(P)-bd_dom_sf"/>
</dbReference>
<evidence type="ECO:0000313" key="15">
    <source>
        <dbReference type="Proteomes" id="UP000491168"/>
    </source>
</evidence>
<protein>
    <recommendedName>
        <fullName evidence="4 9">UDP-glucose 6-dehydrogenase</fullName>
        <ecNumber evidence="3 9">1.1.1.22</ecNumber>
    </recommendedName>
</protein>
<sequence>MKIAIVGTGYVGLVSGTCFAEIGVDVTCVDTNSEKIESLQKGIIPIYENGLEEMVLRNMKAKRLKFTTSLESCLDDVEVIFSAVGTPPDEDGSADLKYVLEVARTIGRNMKQYKLVVTKSTVPVGTAPKVRTVIQEELDKRGVKIDFDVASNPEFLKEGNAISDFMSPDRVVVGVESARAEKLMSKLYKPFLLNNFRVIFMDIPSAEMTKYAANSMLATRISFMNDIANLCELVGADVNMVRSGIGSDTRIGRKFLYPGIGYGGSCFPKDVKALIKTAELNGYPMQVLRAVEEVNELQKSVLFDKLVKQFNDNLKDKTIALWGLAFKPETDDMREAPALVLIDKLLKAGCQIRAYDPAAMQECKRRIGDSVYYACDMYDAVLDADALMLVTEWKEFRLPSWAVIRKTMAQQIVLDGRNIYDKKEMEELGFVYSCIGK</sequence>
<comment type="similarity">
    <text evidence="2 9">Belongs to the UDP-glucose/GDP-mannose dehydrogenase family.</text>
</comment>
<dbReference type="InterPro" id="IPR014027">
    <property type="entry name" value="UDP-Glc/GDP-Man_DH_C"/>
</dbReference>
<evidence type="ECO:0000256" key="9">
    <source>
        <dbReference type="PIRNR" id="PIRNR000124"/>
    </source>
</evidence>
<dbReference type="NCBIfam" id="TIGR03026">
    <property type="entry name" value="NDP-sugDHase"/>
    <property type="match status" value="1"/>
</dbReference>
<accession>A0A6A1JXF5</accession>
<evidence type="ECO:0000256" key="11">
    <source>
        <dbReference type="PIRSR" id="PIRSR500134-2"/>
    </source>
</evidence>
<evidence type="ECO:0000256" key="2">
    <source>
        <dbReference type="ARBA" id="ARBA00006601"/>
    </source>
</evidence>